<reference evidence="2 3" key="1">
    <citation type="submission" date="2021-07" db="EMBL/GenBank/DDBJ databases">
        <title>Actinomadura sp. PM05-2 isolated from lichen.</title>
        <authorList>
            <person name="Somphong A."/>
            <person name="Phongsopitanun W."/>
            <person name="Tanasupawat S."/>
            <person name="Peongsungnone V."/>
        </authorList>
    </citation>
    <scope>NUCLEOTIDE SEQUENCE [LARGE SCALE GENOMIC DNA]</scope>
    <source>
        <strain evidence="2 3">PM05-2</strain>
    </source>
</reference>
<sequence>MGDLSARVTVPETAAHPVEIYIDHAALCVAIVERHGMMSLPGFWDVPGAYILLDSPSAEGDGVRHVGEAPAGIRTRLMSRAGGEVRWSRALLIRRDTSHGFRSDQIGPLGDRLRDLFDTSGSVRLCGKGRTGDENLAPHDRQMLDSCVMPIARVLRLIGHDPAEHAWTPPTSLSMVAAPPPAEVPPPVQKTRHDCTVLDLINAGLLKPYDRLFSTSAKRPGEALVLPDGHIEYGDQVFTSVSGAARELVGTSINGWYAWAVDSPDGRVELATLRSALGAVAEKT</sequence>
<proteinExistence type="predicted"/>
<dbReference type="InterPro" id="IPR040843">
    <property type="entry name" value="RAMA"/>
</dbReference>
<evidence type="ECO:0000259" key="1">
    <source>
        <dbReference type="Pfam" id="PF18755"/>
    </source>
</evidence>
<comment type="caution">
    <text evidence="2">The sequence shown here is derived from an EMBL/GenBank/DDBJ whole genome shotgun (WGS) entry which is preliminary data.</text>
</comment>
<gene>
    <name evidence="2" type="ORF">K1Y72_16315</name>
</gene>
<dbReference type="Pfam" id="PF18755">
    <property type="entry name" value="RAMA"/>
    <property type="match status" value="1"/>
</dbReference>
<accession>A0ABS7FU80</accession>
<dbReference type="RefSeq" id="WP_220167179.1">
    <property type="nucleotide sequence ID" value="NZ_JAIBOA010000009.1"/>
</dbReference>
<dbReference type="Proteomes" id="UP000774570">
    <property type="component" value="Unassembled WGS sequence"/>
</dbReference>
<feature type="domain" description="RAMA" evidence="1">
    <location>
        <begin position="187"/>
        <end position="277"/>
    </location>
</feature>
<evidence type="ECO:0000313" key="3">
    <source>
        <dbReference type="Proteomes" id="UP000774570"/>
    </source>
</evidence>
<evidence type="ECO:0000313" key="2">
    <source>
        <dbReference type="EMBL" id="MBW8483952.1"/>
    </source>
</evidence>
<keyword evidence="3" id="KW-1185">Reference proteome</keyword>
<name>A0ABS7FU80_9ACTN</name>
<organism evidence="2 3">
    <name type="scientific">Actinomadura parmotrematis</name>
    <dbReference type="NCBI Taxonomy" id="2864039"/>
    <lineage>
        <taxon>Bacteria</taxon>
        <taxon>Bacillati</taxon>
        <taxon>Actinomycetota</taxon>
        <taxon>Actinomycetes</taxon>
        <taxon>Streptosporangiales</taxon>
        <taxon>Thermomonosporaceae</taxon>
        <taxon>Actinomadura</taxon>
    </lineage>
</organism>
<protein>
    <recommendedName>
        <fullName evidence="1">RAMA domain-containing protein</fullName>
    </recommendedName>
</protein>
<dbReference type="EMBL" id="JAIBOA010000009">
    <property type="protein sequence ID" value="MBW8483952.1"/>
    <property type="molecule type" value="Genomic_DNA"/>
</dbReference>